<evidence type="ECO:0000256" key="8">
    <source>
        <dbReference type="ARBA" id="ARBA00047481"/>
    </source>
</evidence>
<dbReference type="InterPro" id="IPR015421">
    <property type="entry name" value="PyrdxlP-dep_Trfase_major"/>
</dbReference>
<keyword evidence="5 9" id="KW-0808">Transferase</keyword>
<organism evidence="11 12">
    <name type="scientific">Sporosarcina gallistercoris</name>
    <dbReference type="NCBI Taxonomy" id="2762245"/>
    <lineage>
        <taxon>Bacteria</taxon>
        <taxon>Bacillati</taxon>
        <taxon>Bacillota</taxon>
        <taxon>Bacilli</taxon>
        <taxon>Bacillales</taxon>
        <taxon>Caryophanaceae</taxon>
        <taxon>Sporosarcina</taxon>
    </lineage>
</organism>
<dbReference type="InterPro" id="IPR015424">
    <property type="entry name" value="PyrdxlP-dep_Trfase"/>
</dbReference>
<comment type="cofactor">
    <cofactor evidence="1 9">
        <name>pyridoxal 5'-phosphate</name>
        <dbReference type="ChEBI" id="CHEBI:597326"/>
    </cofactor>
</comment>
<reference evidence="11 12" key="1">
    <citation type="submission" date="2020-08" db="EMBL/GenBank/DDBJ databases">
        <title>A Genomic Blueprint of the Chicken Gut Microbiome.</title>
        <authorList>
            <person name="Gilroy R."/>
            <person name="Ravi A."/>
            <person name="Getino M."/>
            <person name="Pursley I."/>
            <person name="Horton D.L."/>
            <person name="Alikhan N.-F."/>
            <person name="Baker D."/>
            <person name="Gharbi K."/>
            <person name="Hall N."/>
            <person name="Watson M."/>
            <person name="Adriaenssens E.M."/>
            <person name="Foster-Nyarko E."/>
            <person name="Jarju S."/>
            <person name="Secka A."/>
            <person name="Antonio M."/>
            <person name="Oren A."/>
            <person name="Chaudhuri R."/>
            <person name="La Ragione R.M."/>
            <person name="Hildebrand F."/>
            <person name="Pallen M.J."/>
        </authorList>
    </citation>
    <scope>NUCLEOTIDE SEQUENCE [LARGE SCALE GENOMIC DNA]</scope>
    <source>
        <strain evidence="11 12">Sa3CUA8</strain>
    </source>
</reference>
<evidence type="ECO:0000256" key="3">
    <source>
        <dbReference type="ARBA" id="ARBA00011738"/>
    </source>
</evidence>
<evidence type="ECO:0000256" key="1">
    <source>
        <dbReference type="ARBA" id="ARBA00001933"/>
    </source>
</evidence>
<dbReference type="GO" id="GO:0004400">
    <property type="term" value="F:histidinol-phosphate transaminase activity"/>
    <property type="evidence" value="ECO:0007669"/>
    <property type="project" value="UniProtKB-EC"/>
</dbReference>
<sequence>MNWKPALATMNPYKPGRSIEDVQKEFDLSEIVKLASNENPYGCAPSVRKILDNPGIQIEMYPETSSPPLRAKLAKKLGVDESNVILGNGSDDIITIICRALLNRESNTLMPTPSFPQYAHNAKIEGAEVREIPLVDGQHDLDRFLQEIDSSTAVIWICSPNNPTGDLIPSERLKKFLDAVPRTVLTVLDEAYFEYITEESYEDPIQWLSEYPNLMILRTFSKAYGLASFRIGYGIASTEIITELNKVRNPFNTSSLALLVAEHALADQAFIDECRLENEKQRKRFVQFAKKHNLHIHPSEANFVLIEVPMDATEAADKLLQQGFIVRSGNLLGTPKRVRVTIGSEEQNNGFFKAFETLLTNRG</sequence>
<dbReference type="Proteomes" id="UP000659496">
    <property type="component" value="Unassembled WGS sequence"/>
</dbReference>
<protein>
    <recommendedName>
        <fullName evidence="9">Histidinol-phosphate aminotransferase</fullName>
        <ecNumber evidence="9">2.6.1.9</ecNumber>
    </recommendedName>
    <alternativeName>
        <fullName evidence="9">Imidazole acetol-phosphate transaminase</fullName>
    </alternativeName>
</protein>
<feature type="modified residue" description="N6-(pyridoxal phosphate)lysine" evidence="9">
    <location>
        <position position="222"/>
    </location>
</feature>
<evidence type="ECO:0000313" key="12">
    <source>
        <dbReference type="Proteomes" id="UP000659496"/>
    </source>
</evidence>
<dbReference type="InterPro" id="IPR015422">
    <property type="entry name" value="PyrdxlP-dep_Trfase_small"/>
</dbReference>
<evidence type="ECO:0000256" key="4">
    <source>
        <dbReference type="ARBA" id="ARBA00022576"/>
    </source>
</evidence>
<comment type="catalytic activity">
    <reaction evidence="8 9">
        <text>L-histidinol phosphate + 2-oxoglutarate = 3-(imidazol-4-yl)-2-oxopropyl phosphate + L-glutamate</text>
        <dbReference type="Rhea" id="RHEA:23744"/>
        <dbReference type="ChEBI" id="CHEBI:16810"/>
        <dbReference type="ChEBI" id="CHEBI:29985"/>
        <dbReference type="ChEBI" id="CHEBI:57766"/>
        <dbReference type="ChEBI" id="CHEBI:57980"/>
        <dbReference type="EC" id="2.6.1.9"/>
    </reaction>
</comment>
<name>A0ABR8PFL8_9BACL</name>
<dbReference type="NCBIfam" id="TIGR01141">
    <property type="entry name" value="hisC"/>
    <property type="match status" value="1"/>
</dbReference>
<evidence type="ECO:0000256" key="6">
    <source>
        <dbReference type="ARBA" id="ARBA00022898"/>
    </source>
</evidence>
<evidence type="ECO:0000259" key="10">
    <source>
        <dbReference type="Pfam" id="PF00155"/>
    </source>
</evidence>
<evidence type="ECO:0000256" key="7">
    <source>
        <dbReference type="ARBA" id="ARBA00023102"/>
    </source>
</evidence>
<dbReference type="HAMAP" id="MF_01023">
    <property type="entry name" value="HisC_aminotrans_2"/>
    <property type="match status" value="1"/>
</dbReference>
<dbReference type="SUPFAM" id="SSF53383">
    <property type="entry name" value="PLP-dependent transferases"/>
    <property type="match status" value="1"/>
</dbReference>
<keyword evidence="9" id="KW-0028">Amino-acid biosynthesis</keyword>
<proteinExistence type="inferred from homology"/>
<dbReference type="RefSeq" id="WP_191688093.1">
    <property type="nucleotide sequence ID" value="NZ_JACSQY010000001.1"/>
</dbReference>
<dbReference type="Pfam" id="PF00155">
    <property type="entry name" value="Aminotran_1_2"/>
    <property type="match status" value="1"/>
</dbReference>
<dbReference type="EC" id="2.6.1.9" evidence="9"/>
<feature type="domain" description="Aminotransferase class I/classII large" evidence="10">
    <location>
        <begin position="30"/>
        <end position="350"/>
    </location>
</feature>
<comment type="similarity">
    <text evidence="9">Belongs to the class-II pyridoxal-phosphate-dependent aminotransferase family. Histidinol-phosphate aminotransferase subfamily.</text>
</comment>
<dbReference type="Gene3D" id="3.40.640.10">
    <property type="entry name" value="Type I PLP-dependent aspartate aminotransferase-like (Major domain)"/>
    <property type="match status" value="1"/>
</dbReference>
<keyword evidence="6 9" id="KW-0663">Pyridoxal phosphate</keyword>
<dbReference type="InterPro" id="IPR001917">
    <property type="entry name" value="Aminotrans_II_pyridoxalP_BS"/>
</dbReference>
<dbReference type="InterPro" id="IPR004839">
    <property type="entry name" value="Aminotransferase_I/II_large"/>
</dbReference>
<gene>
    <name evidence="9" type="primary">hisC</name>
    <name evidence="11" type="ORF">H9659_01225</name>
</gene>
<accession>A0ABR8PFL8</accession>
<dbReference type="InterPro" id="IPR050106">
    <property type="entry name" value="HistidinolP_aminotransfase"/>
</dbReference>
<dbReference type="EMBL" id="JACSQY010000001">
    <property type="protein sequence ID" value="MBD7906951.1"/>
    <property type="molecule type" value="Genomic_DNA"/>
</dbReference>
<evidence type="ECO:0000256" key="9">
    <source>
        <dbReference type="HAMAP-Rule" id="MF_01023"/>
    </source>
</evidence>
<comment type="caution">
    <text evidence="11">The sequence shown here is derived from an EMBL/GenBank/DDBJ whole genome shotgun (WGS) entry which is preliminary data.</text>
</comment>
<keyword evidence="4 9" id="KW-0032">Aminotransferase</keyword>
<evidence type="ECO:0000256" key="5">
    <source>
        <dbReference type="ARBA" id="ARBA00022679"/>
    </source>
</evidence>
<evidence type="ECO:0000256" key="2">
    <source>
        <dbReference type="ARBA" id="ARBA00005011"/>
    </source>
</evidence>
<comment type="pathway">
    <text evidence="2 9">Amino-acid biosynthesis; L-histidine biosynthesis; L-histidine from 5-phospho-alpha-D-ribose 1-diphosphate: step 7/9.</text>
</comment>
<dbReference type="CDD" id="cd00609">
    <property type="entry name" value="AAT_like"/>
    <property type="match status" value="1"/>
</dbReference>
<dbReference type="PROSITE" id="PS00599">
    <property type="entry name" value="AA_TRANSFER_CLASS_2"/>
    <property type="match status" value="1"/>
</dbReference>
<comment type="subunit">
    <text evidence="3 9">Homodimer.</text>
</comment>
<keyword evidence="12" id="KW-1185">Reference proteome</keyword>
<evidence type="ECO:0000313" key="11">
    <source>
        <dbReference type="EMBL" id="MBD7906951.1"/>
    </source>
</evidence>
<dbReference type="PANTHER" id="PTHR43643:SF3">
    <property type="entry name" value="HISTIDINOL-PHOSPHATE AMINOTRANSFERASE"/>
    <property type="match status" value="1"/>
</dbReference>
<dbReference type="PANTHER" id="PTHR43643">
    <property type="entry name" value="HISTIDINOL-PHOSPHATE AMINOTRANSFERASE 2"/>
    <property type="match status" value="1"/>
</dbReference>
<keyword evidence="7 9" id="KW-0368">Histidine biosynthesis</keyword>
<dbReference type="Gene3D" id="3.90.1150.10">
    <property type="entry name" value="Aspartate Aminotransferase, domain 1"/>
    <property type="match status" value="1"/>
</dbReference>
<dbReference type="InterPro" id="IPR005861">
    <property type="entry name" value="HisP_aminotrans"/>
</dbReference>